<dbReference type="Gene3D" id="3.30.930.10">
    <property type="entry name" value="Bira Bifunctional Protein, Domain 2"/>
    <property type="match status" value="1"/>
</dbReference>
<feature type="site" description="Lowers pKa of active site Cys" evidence="5">
    <location>
        <position position="147"/>
    </location>
</feature>
<comment type="miscellaneous">
    <text evidence="5">In the reaction, the free carboxyl group of octanoic acid is attached via an amide linkage to the epsilon-amino group of a specific lysine residue of lipoyl domains of lipoate-dependent enzymes.</text>
</comment>
<comment type="catalytic activity">
    <reaction evidence="5 6">
        <text>octanoyl-[ACP] + L-lysyl-[protein] = N(6)-octanoyl-L-lysyl-[protein] + holo-[ACP] + H(+)</text>
        <dbReference type="Rhea" id="RHEA:17665"/>
        <dbReference type="Rhea" id="RHEA-COMP:9636"/>
        <dbReference type="Rhea" id="RHEA-COMP:9685"/>
        <dbReference type="Rhea" id="RHEA-COMP:9752"/>
        <dbReference type="Rhea" id="RHEA-COMP:9928"/>
        <dbReference type="ChEBI" id="CHEBI:15378"/>
        <dbReference type="ChEBI" id="CHEBI:29969"/>
        <dbReference type="ChEBI" id="CHEBI:64479"/>
        <dbReference type="ChEBI" id="CHEBI:78463"/>
        <dbReference type="ChEBI" id="CHEBI:78809"/>
        <dbReference type="EC" id="2.3.1.181"/>
    </reaction>
</comment>
<keyword evidence="9" id="KW-1185">Reference proteome</keyword>
<keyword evidence="2 5" id="KW-0808">Transferase</keyword>
<dbReference type="NCBIfam" id="TIGR00214">
    <property type="entry name" value="lipB"/>
    <property type="match status" value="1"/>
</dbReference>
<dbReference type="PROSITE" id="PS51733">
    <property type="entry name" value="BPL_LPL_CATALYTIC"/>
    <property type="match status" value="1"/>
</dbReference>
<protein>
    <recommendedName>
        <fullName evidence="5 6">Octanoyltransferase</fullName>
        <ecNumber evidence="5 6">2.3.1.181</ecNumber>
    </recommendedName>
    <alternativeName>
        <fullName evidence="5">Lipoate-protein ligase B</fullName>
    </alternativeName>
    <alternativeName>
        <fullName evidence="5">Lipoyl/octanoyl transferase</fullName>
    </alternativeName>
    <alternativeName>
        <fullName evidence="5">Octanoyl-[acyl-carrier-protein]-protein N-octanoyltransferase</fullName>
    </alternativeName>
</protein>
<dbReference type="EC" id="2.3.1.181" evidence="5 6"/>
<evidence type="ECO:0000313" key="9">
    <source>
        <dbReference type="Proteomes" id="UP000603234"/>
    </source>
</evidence>
<evidence type="ECO:0000256" key="4">
    <source>
        <dbReference type="ARBA" id="ARBA00024732"/>
    </source>
</evidence>
<sequence>MKKDLNWIDLGLISYEQAFELQERIHQKCVEGAAKDTLLFQENPAIITLGRGSHDKNLLYSPGELAAMGINLSAVSRGGDVSYHGRGQLIVSPILHFERYIKGAHHYVRCLEQVVINVLGHYGLSGKRIKGLSGVWVNDPRTGTESKISALGIAISHGVTLHGMSINVNPNLAHFATIIPCGIEDRDVTSMAACGLIPPPLAEVRDQFITAFDAMFGTQTAKQTINKI</sequence>
<feature type="binding site" evidence="5">
    <location>
        <begin position="150"/>
        <end position="152"/>
    </location>
    <ligand>
        <name>substrate</name>
    </ligand>
</feature>
<comment type="similarity">
    <text evidence="5 6">Belongs to the LipB family.</text>
</comment>
<dbReference type="SUPFAM" id="SSF55681">
    <property type="entry name" value="Class II aaRS and biotin synthetases"/>
    <property type="match status" value="1"/>
</dbReference>
<evidence type="ECO:0000256" key="2">
    <source>
        <dbReference type="ARBA" id="ARBA00022679"/>
    </source>
</evidence>
<evidence type="ECO:0000313" key="8">
    <source>
        <dbReference type="EMBL" id="MBC3804085.1"/>
    </source>
</evidence>
<reference evidence="8 9" key="1">
    <citation type="journal article" date="2020" name="mSystems">
        <title>Defining Genomic and Predicted Metabolic Features of the Acetobacterium Genus.</title>
        <authorList>
            <person name="Ross D.E."/>
            <person name="Marshall C.W."/>
            <person name="Gulliver D."/>
            <person name="May H.D."/>
            <person name="Norman R.S."/>
        </authorList>
    </citation>
    <scope>NUCLEOTIDE SEQUENCE [LARGE SCALE GENOMIC DNA]</scope>
    <source>
        <strain evidence="8 9">DSM 8238</strain>
    </source>
</reference>
<evidence type="ECO:0000256" key="5">
    <source>
        <dbReference type="HAMAP-Rule" id="MF_00013"/>
    </source>
</evidence>
<feature type="active site" description="Acyl-thioester intermediate" evidence="5">
    <location>
        <position position="181"/>
    </location>
</feature>
<dbReference type="PIRSF" id="PIRSF016262">
    <property type="entry name" value="LPLase"/>
    <property type="match status" value="1"/>
</dbReference>
<dbReference type="InterPro" id="IPR045864">
    <property type="entry name" value="aa-tRNA-synth_II/BPL/LPL"/>
</dbReference>
<comment type="subcellular location">
    <subcellularLocation>
        <location evidence="5">Cytoplasm</location>
    </subcellularLocation>
</comment>
<evidence type="ECO:0000259" key="7">
    <source>
        <dbReference type="PROSITE" id="PS51733"/>
    </source>
</evidence>
<keyword evidence="5" id="KW-0963">Cytoplasm</keyword>
<dbReference type="EMBL" id="WJBC01000007">
    <property type="protein sequence ID" value="MBC3804085.1"/>
    <property type="molecule type" value="Genomic_DNA"/>
</dbReference>
<dbReference type="PANTHER" id="PTHR10993:SF7">
    <property type="entry name" value="LIPOYLTRANSFERASE 2, MITOCHONDRIAL-RELATED"/>
    <property type="match status" value="1"/>
</dbReference>
<accession>A0ABR6WUL9</accession>
<evidence type="ECO:0000256" key="3">
    <source>
        <dbReference type="ARBA" id="ARBA00023315"/>
    </source>
</evidence>
<comment type="caution">
    <text evidence="8">The sequence shown here is derived from an EMBL/GenBank/DDBJ whole genome shotgun (WGS) entry which is preliminary data.</text>
</comment>
<dbReference type="HAMAP" id="MF_00013">
    <property type="entry name" value="LipB"/>
    <property type="match status" value="1"/>
</dbReference>
<dbReference type="CDD" id="cd16444">
    <property type="entry name" value="LipB"/>
    <property type="match status" value="1"/>
</dbReference>
<keyword evidence="3 5" id="KW-0012">Acyltransferase</keyword>
<dbReference type="RefSeq" id="WP_186841972.1">
    <property type="nucleotide sequence ID" value="NZ_WJBC01000007.1"/>
</dbReference>
<name>A0ABR6WUL9_9FIRM</name>
<gene>
    <name evidence="5 8" type="primary">lipB</name>
    <name evidence="8" type="ORF">GH808_06495</name>
</gene>
<comment type="pathway">
    <text evidence="1 5 6">Protein modification; protein lipoylation via endogenous pathway; protein N(6)-(lipoyl)lysine from octanoyl-[acyl-carrier-protein]: step 1/2.</text>
</comment>
<evidence type="ECO:0000256" key="6">
    <source>
        <dbReference type="PIRNR" id="PIRNR016262"/>
    </source>
</evidence>
<dbReference type="Proteomes" id="UP000603234">
    <property type="component" value="Unassembled WGS sequence"/>
</dbReference>
<dbReference type="GO" id="GO:0016740">
    <property type="term" value="F:transferase activity"/>
    <property type="evidence" value="ECO:0007669"/>
    <property type="project" value="UniProtKB-KW"/>
</dbReference>
<comment type="function">
    <text evidence="4 5 6">Catalyzes the transfer of endogenously produced octanoic acid from octanoyl-acyl-carrier-protein onto the lipoyl domains of lipoate-dependent enzymes. Lipoyl-ACP can also act as a substrate although octanoyl-ACP is likely to be the physiological substrate.</text>
</comment>
<dbReference type="InterPro" id="IPR000544">
    <property type="entry name" value="Octanoyltransferase"/>
</dbReference>
<feature type="domain" description="BPL/LPL catalytic" evidence="7">
    <location>
        <begin position="32"/>
        <end position="220"/>
    </location>
</feature>
<dbReference type="InterPro" id="IPR004143">
    <property type="entry name" value="BPL_LPL_catalytic"/>
</dbReference>
<organism evidence="8 9">
    <name type="scientific">Acetobacterium fimetarium</name>
    <dbReference type="NCBI Taxonomy" id="52691"/>
    <lineage>
        <taxon>Bacteria</taxon>
        <taxon>Bacillati</taxon>
        <taxon>Bacillota</taxon>
        <taxon>Clostridia</taxon>
        <taxon>Eubacteriales</taxon>
        <taxon>Eubacteriaceae</taxon>
        <taxon>Acetobacterium</taxon>
    </lineage>
</organism>
<proteinExistence type="inferred from homology"/>
<evidence type="ECO:0000256" key="1">
    <source>
        <dbReference type="ARBA" id="ARBA00004821"/>
    </source>
</evidence>
<dbReference type="Pfam" id="PF21948">
    <property type="entry name" value="LplA-B_cat"/>
    <property type="match status" value="1"/>
</dbReference>
<dbReference type="PANTHER" id="PTHR10993">
    <property type="entry name" value="OCTANOYLTRANSFERASE"/>
    <property type="match status" value="1"/>
</dbReference>
<feature type="binding site" evidence="5">
    <location>
        <begin position="77"/>
        <end position="84"/>
    </location>
    <ligand>
        <name>substrate</name>
    </ligand>
</feature>
<dbReference type="NCBIfam" id="NF010925">
    <property type="entry name" value="PRK14345.1"/>
    <property type="match status" value="1"/>
</dbReference>
<feature type="binding site" evidence="5">
    <location>
        <begin position="163"/>
        <end position="165"/>
    </location>
    <ligand>
        <name>substrate</name>
    </ligand>
</feature>